<feature type="domain" description="WW" evidence="3">
    <location>
        <begin position="54"/>
        <end position="87"/>
    </location>
</feature>
<reference evidence="4" key="1">
    <citation type="submission" date="2024-06" db="EMBL/GenBank/DDBJ databases">
        <authorList>
            <person name="Liu X."/>
            <person name="Lenzi L."/>
            <person name="Haldenby T S."/>
            <person name="Uol C."/>
        </authorList>
    </citation>
    <scope>NUCLEOTIDE SEQUENCE</scope>
</reference>
<feature type="domain" description="WW" evidence="3">
    <location>
        <begin position="13"/>
        <end position="46"/>
    </location>
</feature>
<evidence type="ECO:0000259" key="3">
    <source>
        <dbReference type="PROSITE" id="PS50020"/>
    </source>
</evidence>
<dbReference type="SUPFAM" id="SSF51045">
    <property type="entry name" value="WW domain"/>
    <property type="match status" value="2"/>
</dbReference>
<dbReference type="PROSITE" id="PS50020">
    <property type="entry name" value="WW_DOMAIN_2"/>
    <property type="match status" value="2"/>
</dbReference>
<dbReference type="PANTHER" id="PTHR24320:SF148">
    <property type="entry name" value="NAD(P)-BINDING ROSSMANN-FOLD SUPERFAMILY PROTEIN"/>
    <property type="match status" value="1"/>
</dbReference>
<gene>
    <name evidence="4" type="ORF">CDAUBV1_LOCUS10270</name>
</gene>
<protein>
    <recommendedName>
        <fullName evidence="3">WW domain-containing protein</fullName>
    </recommendedName>
</protein>
<dbReference type="InterPro" id="IPR001202">
    <property type="entry name" value="WW_dom"/>
</dbReference>
<keyword evidence="2" id="KW-0560">Oxidoreductase</keyword>
<evidence type="ECO:0000256" key="2">
    <source>
        <dbReference type="ARBA" id="ARBA00023002"/>
    </source>
</evidence>
<name>A0AAV2TGH2_CALDB</name>
<comment type="similarity">
    <text evidence="1">Belongs to the short-chain dehydrogenases/reductases (SDR) family.</text>
</comment>
<dbReference type="PANTHER" id="PTHR24320">
    <property type="entry name" value="RETINOL DEHYDROGENASE"/>
    <property type="match status" value="1"/>
</dbReference>
<evidence type="ECO:0000256" key="1">
    <source>
        <dbReference type="ARBA" id="ARBA00006484"/>
    </source>
</evidence>
<evidence type="ECO:0000313" key="4">
    <source>
        <dbReference type="EMBL" id="CAL5136194.1"/>
    </source>
</evidence>
<dbReference type="SMART" id="SM00456">
    <property type="entry name" value="WW"/>
    <property type="match status" value="2"/>
</dbReference>
<dbReference type="Gene3D" id="3.40.50.720">
    <property type="entry name" value="NAD(P)-binding Rossmann-like Domain"/>
    <property type="match status" value="1"/>
</dbReference>
<evidence type="ECO:0000313" key="5">
    <source>
        <dbReference type="Proteomes" id="UP001497525"/>
    </source>
</evidence>
<dbReference type="InterPro" id="IPR036020">
    <property type="entry name" value="WW_dom_sf"/>
</dbReference>
<dbReference type="GO" id="GO:0016491">
    <property type="term" value="F:oxidoreductase activity"/>
    <property type="evidence" value="ECO:0007669"/>
    <property type="project" value="UniProtKB-KW"/>
</dbReference>
<dbReference type="AlphaFoldDB" id="A0AAV2TGH2"/>
<dbReference type="InterPro" id="IPR036291">
    <property type="entry name" value="NAD(P)-bd_dom_sf"/>
</dbReference>
<proteinExistence type="inferred from homology"/>
<dbReference type="EMBL" id="CAXLJL010000290">
    <property type="protein sequence ID" value="CAL5136194.1"/>
    <property type="molecule type" value="Genomic_DNA"/>
</dbReference>
<dbReference type="Proteomes" id="UP001497525">
    <property type="component" value="Unassembled WGS sequence"/>
</dbReference>
<organism evidence="4 5">
    <name type="scientific">Calicophoron daubneyi</name>
    <name type="common">Rumen fluke</name>
    <name type="synonym">Paramphistomum daubneyi</name>
    <dbReference type="NCBI Taxonomy" id="300641"/>
    <lineage>
        <taxon>Eukaryota</taxon>
        <taxon>Metazoa</taxon>
        <taxon>Spiralia</taxon>
        <taxon>Lophotrochozoa</taxon>
        <taxon>Platyhelminthes</taxon>
        <taxon>Trematoda</taxon>
        <taxon>Digenea</taxon>
        <taxon>Plagiorchiida</taxon>
        <taxon>Pronocephalata</taxon>
        <taxon>Paramphistomoidea</taxon>
        <taxon>Paramphistomidae</taxon>
        <taxon>Calicophoron</taxon>
    </lineage>
</organism>
<comment type="caution">
    <text evidence="4">The sequence shown here is derived from an EMBL/GenBank/DDBJ whole genome shotgun (WGS) entry which is preliminary data.</text>
</comment>
<dbReference type="SUPFAM" id="SSF51735">
    <property type="entry name" value="NAD(P)-binding Rossmann-fold domains"/>
    <property type="match status" value="1"/>
</dbReference>
<dbReference type="Gene3D" id="2.20.70.10">
    <property type="match status" value="1"/>
</dbReference>
<sequence>MSAVLWEDSDSDNELPAGWDEVLQENGYVFYRNCATGLIQATHPISGLCKQVSTKLPTGWHTSFDSAQRPVYVNSNTGQFIYFDPRLGSAGQFRTTVHSHTNWKQKFDKFSTADEVLLGKDLRGQFIVVTGAGCGLGRHIAFQLVSHGATVICACSKCPVDAQPLWSSNASRSHCSVPSAYGQMLWIPCDLRSLSSVLQFTKVFRASGIPLHACVFAADAFPPPQTCPDLLPHKPGCWPSLPMALWDIVKTAWNFLSTWFAPLRLVKNSLEHWFPVSSCTCSSAFYADQFTVDGFETCMQQNLLAPLLLVQSLVAISEESGDLSKAQLKIVFLSGEAHRAIPVGRLNDLSEYYPFRRAPCDLSMRLEQYAISQLSQLLILDHLQQWLRSQRVDRSVAVCASNRGNPLDAHCMGALFANLERITTDTILLLFRILRLFVGPFTKSTSQVAASPIFCCTDNKFFIWRSICHTGLSYRRKRKSSVIYIDNCRPRQTMLDLQSEINTDLYAQKLWDITQSLLSAYLDAQGT</sequence>
<accession>A0AAV2TGH2</accession>